<gene>
    <name evidence="1" type="ORF">ERS013165_01293</name>
</gene>
<protein>
    <submittedName>
        <fullName evidence="1">Uncharacterized protein</fullName>
    </submittedName>
</protein>
<reference evidence="1 2" key="1">
    <citation type="submission" date="2015-07" db="EMBL/GenBank/DDBJ databases">
        <authorList>
            <consortium name="Pathogen Informatics"/>
        </authorList>
    </citation>
    <scope>NUCLEOTIDE SEQUENCE [LARGE SCALE GENOMIC DNA]</scope>
    <source>
        <strain evidence="1 2">A51</strain>
    </source>
</reference>
<evidence type="ECO:0000313" key="1">
    <source>
        <dbReference type="EMBL" id="CSA31704.1"/>
    </source>
</evidence>
<accession>A0A655PW86</accession>
<dbReference type="Proteomes" id="UP000044806">
    <property type="component" value="Unassembled WGS sequence"/>
</dbReference>
<organism evidence="1 2">
    <name type="scientific">Vibrio cholerae</name>
    <dbReference type="NCBI Taxonomy" id="666"/>
    <lineage>
        <taxon>Bacteria</taxon>
        <taxon>Pseudomonadati</taxon>
        <taxon>Pseudomonadota</taxon>
        <taxon>Gammaproteobacteria</taxon>
        <taxon>Vibrionales</taxon>
        <taxon>Vibrionaceae</taxon>
        <taxon>Vibrio</taxon>
    </lineage>
</organism>
<dbReference type="EMBL" id="CWOW01000005">
    <property type="protein sequence ID" value="CSA31704.1"/>
    <property type="molecule type" value="Genomic_DNA"/>
</dbReference>
<sequence>MPILKHFDQFAAGNLLVAVERRNANDTVMRQCRSN</sequence>
<proteinExistence type="predicted"/>
<evidence type="ECO:0000313" key="2">
    <source>
        <dbReference type="Proteomes" id="UP000044806"/>
    </source>
</evidence>
<dbReference type="AlphaFoldDB" id="A0A655PW86"/>
<name>A0A655PW86_VIBCL</name>